<dbReference type="GO" id="GO:0005769">
    <property type="term" value="C:early endosome"/>
    <property type="evidence" value="ECO:0007669"/>
    <property type="project" value="TreeGrafter"/>
</dbReference>
<sequence length="359" mass="41363">MPRKMVSYQYHQLYSVWPSCTSSSANFSKTVYTPDVVVSEKDRVIDPVLAFARESTIYFYQVICQNAAEIKCTGLQKIQLQYNFTQHYLINESTECYISCMSMRLLHNTWILDYPSGRVETKRFRKHKILDWMNPRTLVAMDTKEKIHVIDVRSEEELEVIDVSEVMLVYNTSHFKSLATGGNVSQALAFAGEKACYQTIVSHNGQLFILGTKTVHLYTLRSWRERIDVLAKQNKYQDALALALSFYEGNAKAVVGLTGSSAKRKQIVADLMLDMLFDYVDLSMTTLCPEKGKMEELEEYYMTIVPVCVDHCLYLNRTDILFGRIYERFSEDMIAMGTFLECLEPYILGDKLMSIPRLL</sequence>
<accession>A0A8S3SMN7</accession>
<dbReference type="GO" id="GO:0030897">
    <property type="term" value="C:HOPS complex"/>
    <property type="evidence" value="ECO:0007669"/>
    <property type="project" value="TreeGrafter"/>
</dbReference>
<organism evidence="1 2">
    <name type="scientific">Mytilus edulis</name>
    <name type="common">Blue mussel</name>
    <dbReference type="NCBI Taxonomy" id="6550"/>
    <lineage>
        <taxon>Eukaryota</taxon>
        <taxon>Metazoa</taxon>
        <taxon>Spiralia</taxon>
        <taxon>Lophotrochozoa</taxon>
        <taxon>Mollusca</taxon>
        <taxon>Bivalvia</taxon>
        <taxon>Autobranchia</taxon>
        <taxon>Pteriomorphia</taxon>
        <taxon>Mytilida</taxon>
        <taxon>Mytiloidea</taxon>
        <taxon>Mytilidae</taxon>
        <taxon>Mytilinae</taxon>
        <taxon>Mytilus</taxon>
    </lineage>
</organism>
<name>A0A8S3SMN7_MYTED</name>
<dbReference type="GO" id="GO:0033263">
    <property type="term" value="C:CORVET complex"/>
    <property type="evidence" value="ECO:0007669"/>
    <property type="project" value="TreeGrafter"/>
</dbReference>
<evidence type="ECO:0000313" key="1">
    <source>
        <dbReference type="EMBL" id="CAG2222530.1"/>
    </source>
</evidence>
<dbReference type="GO" id="GO:0034058">
    <property type="term" value="P:endosomal vesicle fusion"/>
    <property type="evidence" value="ECO:0007669"/>
    <property type="project" value="TreeGrafter"/>
</dbReference>
<dbReference type="OrthoDB" id="289913at2759"/>
<dbReference type="AlphaFoldDB" id="A0A8S3SMN7"/>
<reference evidence="1" key="1">
    <citation type="submission" date="2021-03" db="EMBL/GenBank/DDBJ databases">
        <authorList>
            <person name="Bekaert M."/>
        </authorList>
    </citation>
    <scope>NUCLEOTIDE SEQUENCE</scope>
</reference>
<dbReference type="InterPro" id="IPR045111">
    <property type="entry name" value="Vps41/Vps8"/>
</dbReference>
<dbReference type="GO" id="GO:0006623">
    <property type="term" value="P:protein targeting to vacuole"/>
    <property type="evidence" value="ECO:0007669"/>
    <property type="project" value="InterPro"/>
</dbReference>
<dbReference type="Pfam" id="PF23410">
    <property type="entry name" value="Beta-prop_VPS8"/>
    <property type="match status" value="2"/>
</dbReference>
<dbReference type="PANTHER" id="PTHR12616:SF8">
    <property type="entry name" value="VACUOLAR PROTEIN SORTING-ASSOCIATED PROTEIN 8 HOMOLOG"/>
    <property type="match status" value="1"/>
</dbReference>
<protein>
    <submittedName>
        <fullName evidence="1">VPS8</fullName>
    </submittedName>
</protein>
<gene>
    <name evidence="1" type="ORF">MEDL_35854</name>
</gene>
<dbReference type="EMBL" id="CAJPWZ010001753">
    <property type="protein sequence ID" value="CAG2222530.1"/>
    <property type="molecule type" value="Genomic_DNA"/>
</dbReference>
<keyword evidence="2" id="KW-1185">Reference proteome</keyword>
<comment type="caution">
    <text evidence="1">The sequence shown here is derived from an EMBL/GenBank/DDBJ whole genome shotgun (WGS) entry which is preliminary data.</text>
</comment>
<dbReference type="GO" id="GO:0005770">
    <property type="term" value="C:late endosome"/>
    <property type="evidence" value="ECO:0007669"/>
    <property type="project" value="TreeGrafter"/>
</dbReference>
<dbReference type="PANTHER" id="PTHR12616">
    <property type="entry name" value="VACUOLAR PROTEIN SORTING VPS41"/>
    <property type="match status" value="1"/>
</dbReference>
<evidence type="ECO:0000313" key="2">
    <source>
        <dbReference type="Proteomes" id="UP000683360"/>
    </source>
</evidence>
<dbReference type="Proteomes" id="UP000683360">
    <property type="component" value="Unassembled WGS sequence"/>
</dbReference>
<proteinExistence type="predicted"/>